<keyword evidence="1" id="KW-0677">Repeat</keyword>
<protein>
    <submittedName>
        <fullName evidence="3">Xyloglucanase Xgh74A</fullName>
    </submittedName>
</protein>
<reference evidence="3 4" key="1">
    <citation type="submission" date="2017-08" db="EMBL/GenBank/DDBJ databases">
        <title>Complete genome sequence of Mucilaginibacter sp. strain BJC16-A31.</title>
        <authorList>
            <consortium name="Henan University of Science and Technology"/>
            <person name="You X."/>
        </authorList>
    </citation>
    <scope>NUCLEOTIDE SEQUENCE [LARGE SCALE GENOMIC DNA]</scope>
    <source>
        <strain evidence="3 4">BJC16-A31</strain>
    </source>
</reference>
<accession>A0A223NT21</accession>
<dbReference type="PANTHER" id="PTHR43739">
    <property type="entry name" value="XYLOGLUCANASE (EUROFUNG)"/>
    <property type="match status" value="1"/>
</dbReference>
<dbReference type="RefSeq" id="WP_094569224.1">
    <property type="nucleotide sequence ID" value="NZ_CP022743.1"/>
</dbReference>
<dbReference type="OrthoDB" id="9757809at2"/>
<evidence type="ECO:0000256" key="1">
    <source>
        <dbReference type="ARBA" id="ARBA00022737"/>
    </source>
</evidence>
<dbReference type="SUPFAM" id="SSF110296">
    <property type="entry name" value="Oligoxyloglucan reducing end-specific cellobiohydrolase"/>
    <property type="match status" value="1"/>
</dbReference>
<keyword evidence="4" id="KW-1185">Reference proteome</keyword>
<dbReference type="KEGG" id="muc:MuYL_0761"/>
<dbReference type="InterPro" id="IPR052025">
    <property type="entry name" value="Xyloglucanase_GH74"/>
</dbReference>
<evidence type="ECO:0000259" key="2">
    <source>
        <dbReference type="Pfam" id="PF15902"/>
    </source>
</evidence>
<dbReference type="InterPro" id="IPR031778">
    <property type="entry name" value="Sortilin_N"/>
</dbReference>
<dbReference type="Proteomes" id="UP000215002">
    <property type="component" value="Chromosome"/>
</dbReference>
<gene>
    <name evidence="3" type="ORF">MuYL_0761</name>
</gene>
<dbReference type="CDD" id="cd15482">
    <property type="entry name" value="Sialidase_non-viral"/>
    <property type="match status" value="2"/>
</dbReference>
<dbReference type="Gene3D" id="2.130.10.10">
    <property type="entry name" value="YVTN repeat-like/Quinoprotein amine dehydrogenase"/>
    <property type="match status" value="4"/>
</dbReference>
<organism evidence="3 4">
    <name type="scientific">Mucilaginibacter xinganensis</name>
    <dbReference type="NCBI Taxonomy" id="1234841"/>
    <lineage>
        <taxon>Bacteria</taxon>
        <taxon>Pseudomonadati</taxon>
        <taxon>Bacteroidota</taxon>
        <taxon>Sphingobacteriia</taxon>
        <taxon>Sphingobacteriales</taxon>
        <taxon>Sphingobacteriaceae</taxon>
        <taxon>Mucilaginibacter</taxon>
    </lineage>
</organism>
<dbReference type="InterPro" id="IPR036278">
    <property type="entry name" value="Sialidase_sf"/>
</dbReference>
<proteinExistence type="predicted"/>
<sequence>MRFPNPLKRLLLAATLLFFLCSVDKIKAQIINPSAFNMLQWRMIGPHRGGRTVGATGVVQQPNVFYIGVNNGGVWKTTDFGRTWQPVFDEQPTGSIGDVAVAPSNPGVIYAGSGEGIQRPDLSVGDGIYKSADSGKTWVNTGLKDAQQIGGLAIDPRNENKVFVAALGHPYGPNSERGVYRTTDGGKTWERVLYKDENTGAIQVTIDPNNPDIIYADMWAGRQGPWENGEWEGTESGLFKSTDGGTTWKKLTAGLPTITDGLGRIGFCIATSNSNRMYACVDAAKGGGLYRSDDGGESWKEQSTDIRLWERGDDFAECKVDPKNEDIVYIANVVTWKSLDGGKNWKAIRGAPGGDDYHRLWINPQHPEIILLASDQGAEITVNGGQTWSSWYNQPTAQFYHVSTDNAFPYNVYGGQQESGSIGIASRGNDGQITFREWHTVGAEEYGYVAADPLDPNIIYGGKLTRFDKRTGQVQNIAPEVSRTGKYRFVRTAPVVFSPVDQKTLFFAGNVLFKTLTGGNSWQVISPDLTRTTWDVPASVGIYTSEKLKQMPQRGVIYTVAPSNKNISTIWAGTDDGLIQLTNDGGKTWKNITPPEVTSWNKVSLIDAGHFDNQTAYAAINKIRLDDMNPYIYKTHDGGKTWKKIVTGLPPDPVNAVREDPICKGLLFAGTERMVYVSFNDGEYWQPLRFNMPATSIRDLVIKGNDLVVATHGRSFWILDDIAALRNLAKIKDASQTTLYQTSEFYRVRWNMNTDTPLPQEEPAGQNPPDGAIIDYYLKDNAKAVISLEILDATGKLMRVYKSDDKPYDVPPVNIPLYWIRPQQILATEKGSHRFVWDLHTQPLDLPPGYPIAAIYGQTAPVPTSPWVMPGNYTIKLTVDGKSYTQPLTVKIDPRVKTPLAQLQRQYDFSDKCYRHLKTVMVTMEKLNSLHEQINKLLPNASGELAVALKKTNADALKIENGTVGTKVENFNSLRSSLGGLMNLLQESEMPVTTQAAGAVNQADSYFNNLNLKYNEITGNNLKALNVQLARAGVKEISL</sequence>
<evidence type="ECO:0000313" key="3">
    <source>
        <dbReference type="EMBL" id="ASU32661.1"/>
    </source>
</evidence>
<dbReference type="SUPFAM" id="SSF50939">
    <property type="entry name" value="Sialidases"/>
    <property type="match status" value="1"/>
</dbReference>
<dbReference type="PANTHER" id="PTHR43739:SF5">
    <property type="entry name" value="EXO-ALPHA-SIALIDASE"/>
    <property type="match status" value="1"/>
</dbReference>
<dbReference type="EMBL" id="CP022743">
    <property type="protein sequence ID" value="ASU32661.1"/>
    <property type="molecule type" value="Genomic_DNA"/>
</dbReference>
<dbReference type="GO" id="GO:0010411">
    <property type="term" value="P:xyloglucan metabolic process"/>
    <property type="evidence" value="ECO:0007669"/>
    <property type="project" value="TreeGrafter"/>
</dbReference>
<dbReference type="AlphaFoldDB" id="A0A223NT21"/>
<dbReference type="Pfam" id="PF15902">
    <property type="entry name" value="Sortilin-Vps10"/>
    <property type="match status" value="1"/>
</dbReference>
<feature type="domain" description="Sortilin N-terminal" evidence="2">
    <location>
        <begin position="128"/>
        <end position="254"/>
    </location>
</feature>
<dbReference type="InterPro" id="IPR015943">
    <property type="entry name" value="WD40/YVTN_repeat-like_dom_sf"/>
</dbReference>
<evidence type="ECO:0000313" key="4">
    <source>
        <dbReference type="Proteomes" id="UP000215002"/>
    </source>
</evidence>
<name>A0A223NT21_9SPHI</name>